<dbReference type="InterPro" id="IPR027396">
    <property type="entry name" value="DsrEFH-like"/>
</dbReference>
<gene>
    <name evidence="1" type="ORF">S03H2_18664</name>
</gene>
<dbReference type="EMBL" id="BARU01009697">
    <property type="protein sequence ID" value="GAH40429.1"/>
    <property type="molecule type" value="Genomic_DNA"/>
</dbReference>
<evidence type="ECO:0000313" key="1">
    <source>
        <dbReference type="EMBL" id="GAH40429.1"/>
    </source>
</evidence>
<name>X1GFP4_9ZZZZ</name>
<dbReference type="Pfam" id="PF02635">
    <property type="entry name" value="DsrE"/>
    <property type="match status" value="1"/>
</dbReference>
<accession>X1GFP4</accession>
<dbReference type="SUPFAM" id="SSF75169">
    <property type="entry name" value="DsrEFH-like"/>
    <property type="match status" value="1"/>
</dbReference>
<proteinExistence type="predicted"/>
<dbReference type="InterPro" id="IPR003787">
    <property type="entry name" value="Sulphur_relay_DsrE/F-like"/>
</dbReference>
<comment type="caution">
    <text evidence="1">The sequence shown here is derived from an EMBL/GenBank/DDBJ whole genome shotgun (WGS) entry which is preliminary data.</text>
</comment>
<dbReference type="AlphaFoldDB" id="X1GFP4"/>
<dbReference type="Gene3D" id="3.40.1260.10">
    <property type="entry name" value="DsrEFH-like"/>
    <property type="match status" value="1"/>
</dbReference>
<organism evidence="1">
    <name type="scientific">marine sediment metagenome</name>
    <dbReference type="NCBI Taxonomy" id="412755"/>
    <lineage>
        <taxon>unclassified sequences</taxon>
        <taxon>metagenomes</taxon>
        <taxon>ecological metagenomes</taxon>
    </lineage>
</organism>
<sequence>MAEEKNVVILLRQPPHGTLYPVEGLRMTVAVSADFDPITIAINEAVYTFTKDVDKTMYASHIEFIKNIDLDIFVDKKSLDELGLTKDDLIDAVEIKEHEEILKMIADSTVTIPF</sequence>
<reference evidence="1" key="1">
    <citation type="journal article" date="2014" name="Front. Microbiol.">
        <title>High frequency of phylogenetically diverse reductive dehalogenase-homologous genes in deep subseafloor sedimentary metagenomes.</title>
        <authorList>
            <person name="Kawai M."/>
            <person name="Futagami T."/>
            <person name="Toyoda A."/>
            <person name="Takaki Y."/>
            <person name="Nishi S."/>
            <person name="Hori S."/>
            <person name="Arai W."/>
            <person name="Tsubouchi T."/>
            <person name="Morono Y."/>
            <person name="Uchiyama I."/>
            <person name="Ito T."/>
            <person name="Fujiyama A."/>
            <person name="Inagaki F."/>
            <person name="Takami H."/>
        </authorList>
    </citation>
    <scope>NUCLEOTIDE SEQUENCE</scope>
    <source>
        <strain evidence="1">Expedition CK06-06</strain>
    </source>
</reference>
<protein>
    <submittedName>
        <fullName evidence="1">Uncharacterized protein</fullName>
    </submittedName>
</protein>